<organism evidence="2 3">
    <name type="scientific">Sphingomonas longa</name>
    <dbReference type="NCBI Taxonomy" id="2778730"/>
    <lineage>
        <taxon>Bacteria</taxon>
        <taxon>Pseudomonadati</taxon>
        <taxon>Pseudomonadota</taxon>
        <taxon>Alphaproteobacteria</taxon>
        <taxon>Sphingomonadales</taxon>
        <taxon>Sphingomonadaceae</taxon>
        <taxon>Sphingomonas</taxon>
    </lineage>
</organism>
<protein>
    <submittedName>
        <fullName evidence="2">Nuclear transport factor 2 family protein</fullName>
    </submittedName>
</protein>
<keyword evidence="3" id="KW-1185">Reference proteome</keyword>
<evidence type="ECO:0000259" key="1">
    <source>
        <dbReference type="Pfam" id="PF13577"/>
    </source>
</evidence>
<accession>A0ABS2D7F6</accession>
<dbReference type="Pfam" id="PF13577">
    <property type="entry name" value="SnoaL_4"/>
    <property type="match status" value="1"/>
</dbReference>
<name>A0ABS2D7F6_9SPHN</name>
<reference evidence="2 3" key="1">
    <citation type="submission" date="2020-12" db="EMBL/GenBank/DDBJ databases">
        <title>Sphingomonas sp.</title>
        <authorList>
            <person name="Kim M.K."/>
        </authorList>
    </citation>
    <scope>NUCLEOTIDE SEQUENCE [LARGE SCALE GENOMIC DNA]</scope>
    <source>
        <strain evidence="2 3">BT552</strain>
    </source>
</reference>
<dbReference type="Proteomes" id="UP000763641">
    <property type="component" value="Unassembled WGS sequence"/>
</dbReference>
<evidence type="ECO:0000313" key="3">
    <source>
        <dbReference type="Proteomes" id="UP000763641"/>
    </source>
</evidence>
<sequence>MSMIDTRLAALLEMEDIRQLRLRYSASLDSGDIDGLDRVFAPDATVSVTVGTMTGLSAIKAGLAEAFRQFDRDGRGRYPFLHAITNHQVTLTGPDTAEGRCYLIDFETASKPDPNPLLLLGLYADRYVRIDSAWRIASTVLEVAWPAAEGSPDRAH</sequence>
<dbReference type="RefSeq" id="WP_204198979.1">
    <property type="nucleotide sequence ID" value="NZ_JAFEMC010000003.1"/>
</dbReference>
<proteinExistence type="predicted"/>
<dbReference type="Gene3D" id="3.10.450.50">
    <property type="match status" value="1"/>
</dbReference>
<dbReference type="SUPFAM" id="SSF54427">
    <property type="entry name" value="NTF2-like"/>
    <property type="match status" value="1"/>
</dbReference>
<dbReference type="InterPro" id="IPR037401">
    <property type="entry name" value="SnoaL-like"/>
</dbReference>
<gene>
    <name evidence="2" type="ORF">ILT43_10810</name>
</gene>
<dbReference type="InterPro" id="IPR032710">
    <property type="entry name" value="NTF2-like_dom_sf"/>
</dbReference>
<evidence type="ECO:0000313" key="2">
    <source>
        <dbReference type="EMBL" id="MBM6576867.1"/>
    </source>
</evidence>
<dbReference type="CDD" id="cd00531">
    <property type="entry name" value="NTF2_like"/>
    <property type="match status" value="1"/>
</dbReference>
<feature type="domain" description="SnoaL-like" evidence="1">
    <location>
        <begin position="10"/>
        <end position="138"/>
    </location>
</feature>
<dbReference type="EMBL" id="JAFEMC010000003">
    <property type="protein sequence ID" value="MBM6576867.1"/>
    <property type="molecule type" value="Genomic_DNA"/>
</dbReference>
<comment type="caution">
    <text evidence="2">The sequence shown here is derived from an EMBL/GenBank/DDBJ whole genome shotgun (WGS) entry which is preliminary data.</text>
</comment>